<comment type="caution">
    <text evidence="3">The sequence shown here is derived from an EMBL/GenBank/DDBJ whole genome shotgun (WGS) entry which is preliminary data.</text>
</comment>
<feature type="transmembrane region" description="Helical" evidence="2">
    <location>
        <begin position="119"/>
        <end position="137"/>
    </location>
</feature>
<keyword evidence="2" id="KW-1133">Transmembrane helix</keyword>
<keyword evidence="2" id="KW-0472">Membrane</keyword>
<dbReference type="EMBL" id="VUNG01000032">
    <property type="protein sequence ID" value="MST85238.1"/>
    <property type="molecule type" value="Genomic_DNA"/>
</dbReference>
<keyword evidence="1" id="KW-0175">Coiled coil</keyword>
<sequence>MDSNINKFQMNLFRLEKDVRKLEKEYLDEVNEDSLKKFAVRTKQVAMAVLEEYYFSVDNFYTKGEFKIQDEGKFNDFMDFHDGYRAQMKQWIAQNKIVIQQSRLSEIPVKPTMDSEGNLKEPAVVAGAGAIIVVALAIFSKSWLAVAAALLTAGLSAASYKRNVNKKERDYQFKLQQYEIQVKQTRDKMTNGIIADLKEWLSQAEKQSDKILASFNVE</sequence>
<keyword evidence="2" id="KW-0812">Transmembrane</keyword>
<name>A0A7K0KH59_9BACT</name>
<feature type="coiled-coil region" evidence="1">
    <location>
        <begin position="5"/>
        <end position="32"/>
    </location>
</feature>
<keyword evidence="4" id="KW-1185">Reference proteome</keyword>
<feature type="transmembrane region" description="Helical" evidence="2">
    <location>
        <begin position="143"/>
        <end position="160"/>
    </location>
</feature>
<evidence type="ECO:0000313" key="3">
    <source>
        <dbReference type="EMBL" id="MST85238.1"/>
    </source>
</evidence>
<dbReference type="AlphaFoldDB" id="A0A7K0KH59"/>
<proteinExistence type="predicted"/>
<reference evidence="3 4" key="1">
    <citation type="submission" date="2019-08" db="EMBL/GenBank/DDBJ databases">
        <title>In-depth cultivation of the pig gut microbiome towards novel bacterial diversity and tailored functional studies.</title>
        <authorList>
            <person name="Wylensek D."/>
            <person name="Hitch T.C.A."/>
            <person name="Clavel T."/>
        </authorList>
    </citation>
    <scope>NUCLEOTIDE SEQUENCE [LARGE SCALE GENOMIC DNA]</scope>
    <source>
        <strain evidence="3 4">LKV-178-WT-2A</strain>
    </source>
</reference>
<evidence type="ECO:0000256" key="1">
    <source>
        <dbReference type="SAM" id="Coils"/>
    </source>
</evidence>
<evidence type="ECO:0000256" key="2">
    <source>
        <dbReference type="SAM" id="Phobius"/>
    </source>
</evidence>
<protein>
    <submittedName>
        <fullName evidence="3">Uncharacterized protein</fullName>
    </submittedName>
</protein>
<dbReference type="Proteomes" id="UP000438914">
    <property type="component" value="Unassembled WGS sequence"/>
</dbReference>
<dbReference type="RefSeq" id="WP_154534825.1">
    <property type="nucleotide sequence ID" value="NZ_VUNG01000032.1"/>
</dbReference>
<organism evidence="3 4">
    <name type="scientific">Hallella mizrahii</name>
    <dbReference type="NCBI Taxonomy" id="2606637"/>
    <lineage>
        <taxon>Bacteria</taxon>
        <taxon>Pseudomonadati</taxon>
        <taxon>Bacteroidota</taxon>
        <taxon>Bacteroidia</taxon>
        <taxon>Bacteroidales</taxon>
        <taxon>Prevotellaceae</taxon>
        <taxon>Hallella</taxon>
    </lineage>
</organism>
<accession>A0A7K0KH59</accession>
<evidence type="ECO:0000313" key="4">
    <source>
        <dbReference type="Proteomes" id="UP000438914"/>
    </source>
</evidence>
<gene>
    <name evidence="3" type="ORF">FYJ73_11280</name>
</gene>